<dbReference type="NCBIfam" id="TIGR04178">
    <property type="entry name" value="exo_archaeo"/>
    <property type="match status" value="1"/>
</dbReference>
<name>A0A975IZ87_9BACT</name>
<evidence type="ECO:0000256" key="4">
    <source>
        <dbReference type="ARBA" id="ARBA00022692"/>
    </source>
</evidence>
<evidence type="ECO:0000256" key="6">
    <source>
        <dbReference type="ARBA" id="ARBA00022989"/>
    </source>
</evidence>
<protein>
    <submittedName>
        <fullName evidence="9">Archaeosortase/exosortase family protein</fullName>
    </submittedName>
</protein>
<organism evidence="9 10">
    <name type="scientific">Luteolibacter ambystomatis</name>
    <dbReference type="NCBI Taxonomy" id="2824561"/>
    <lineage>
        <taxon>Bacteria</taxon>
        <taxon>Pseudomonadati</taxon>
        <taxon>Verrucomicrobiota</taxon>
        <taxon>Verrucomicrobiia</taxon>
        <taxon>Verrucomicrobiales</taxon>
        <taxon>Verrucomicrobiaceae</taxon>
        <taxon>Luteolibacter</taxon>
    </lineage>
</organism>
<proteinExistence type="predicted"/>
<dbReference type="GO" id="GO:0005886">
    <property type="term" value="C:plasma membrane"/>
    <property type="evidence" value="ECO:0007669"/>
    <property type="project" value="UniProtKB-SubCell"/>
</dbReference>
<dbReference type="EMBL" id="CP073100">
    <property type="protein sequence ID" value="QUE50924.1"/>
    <property type="molecule type" value="Genomic_DNA"/>
</dbReference>
<dbReference type="GO" id="GO:0008233">
    <property type="term" value="F:peptidase activity"/>
    <property type="evidence" value="ECO:0007669"/>
    <property type="project" value="UniProtKB-KW"/>
</dbReference>
<evidence type="ECO:0000256" key="1">
    <source>
        <dbReference type="ARBA" id="ARBA00004651"/>
    </source>
</evidence>
<gene>
    <name evidence="9" type="ORF">KBB96_18950</name>
</gene>
<dbReference type="KEGG" id="lamb:KBB96_18950"/>
<feature type="transmembrane region" description="Helical" evidence="8">
    <location>
        <begin position="80"/>
        <end position="107"/>
    </location>
</feature>
<keyword evidence="5" id="KW-0378">Hydrolase</keyword>
<feature type="transmembrane region" description="Helical" evidence="8">
    <location>
        <begin position="238"/>
        <end position="259"/>
    </location>
</feature>
<dbReference type="GO" id="GO:0006508">
    <property type="term" value="P:proteolysis"/>
    <property type="evidence" value="ECO:0007669"/>
    <property type="project" value="UniProtKB-KW"/>
</dbReference>
<keyword evidence="3" id="KW-0645">Protease</keyword>
<evidence type="ECO:0000256" key="3">
    <source>
        <dbReference type="ARBA" id="ARBA00022670"/>
    </source>
</evidence>
<feature type="transmembrane region" description="Helical" evidence="8">
    <location>
        <begin position="17"/>
        <end position="36"/>
    </location>
</feature>
<keyword evidence="4 8" id="KW-0812">Transmembrane</keyword>
<accession>A0A975IZ87</accession>
<evidence type="ECO:0000256" key="8">
    <source>
        <dbReference type="SAM" id="Phobius"/>
    </source>
</evidence>
<comment type="subcellular location">
    <subcellularLocation>
        <location evidence="1">Cell membrane</location>
        <topology evidence="1">Multi-pass membrane protein</topology>
    </subcellularLocation>
</comment>
<dbReference type="InterPro" id="IPR019127">
    <property type="entry name" value="Exosortase"/>
</dbReference>
<evidence type="ECO:0000256" key="5">
    <source>
        <dbReference type="ARBA" id="ARBA00022801"/>
    </source>
</evidence>
<keyword evidence="7 8" id="KW-0472">Membrane</keyword>
<sequence>MITEGHTAPAPDKPSRGWLTVWLIAASLLPVIVWFIRRLDDGSDEPLGLAALGLALLLAWRDRRSIRPTPLSRGGGALLLLASALATPWLPPLLRAATAVAGVALFYGMHRRPGITALLMLSLPVIASLQFWAGYPLRALSAAGVVEILHLSGVTASRAGTGILTDGQTINVDPACSGIRMLWHILAAGAALSAFHRLSIDRSIALLAMAAMLAIPANMLRALLLVAETCGKLPSAGIFHEGAGLLCTSMVLGVMWWFAARSRGAVSSSAPVLPIHRHDVVVLVFAAMAGPWLSILSHRDISPAPLSSPPAVFSFAGVTLPLQPLPATPVEEAFANGFPGTLGSFTWSDRQVILRRVTKATRRLHPSRDCLRAAGFLTTDAIVEEHGDGSRWSRFNASRPGQDLTIRERIVSEANGQTWTDVSPWFWSALFHPLNSPWRAETVIEDR</sequence>
<keyword evidence="2" id="KW-1003">Cell membrane</keyword>
<keyword evidence="10" id="KW-1185">Reference proteome</keyword>
<evidence type="ECO:0000256" key="2">
    <source>
        <dbReference type="ARBA" id="ARBA00022475"/>
    </source>
</evidence>
<reference evidence="9" key="1">
    <citation type="submission" date="2021-04" db="EMBL/GenBank/DDBJ databases">
        <title>Luteolibacter sp. 32A isolated from the skin of an Anderson's salamander (Ambystoma andersonii).</title>
        <authorList>
            <person name="Spergser J."/>
            <person name="Busse H.-J."/>
        </authorList>
    </citation>
    <scope>NUCLEOTIDE SEQUENCE</scope>
    <source>
        <strain evidence="9">32A</strain>
    </source>
</reference>
<dbReference type="InterPro" id="IPR026392">
    <property type="entry name" value="Exo/Archaeosortase_dom"/>
</dbReference>
<dbReference type="RefSeq" id="WP_211631063.1">
    <property type="nucleotide sequence ID" value="NZ_CP073100.1"/>
</dbReference>
<evidence type="ECO:0000256" key="7">
    <source>
        <dbReference type="ARBA" id="ARBA00023136"/>
    </source>
</evidence>
<feature type="transmembrane region" description="Helical" evidence="8">
    <location>
        <begin position="114"/>
        <end position="133"/>
    </location>
</feature>
<dbReference type="Pfam" id="PF09721">
    <property type="entry name" value="Exosortase_EpsH"/>
    <property type="match status" value="1"/>
</dbReference>
<feature type="transmembrane region" description="Helical" evidence="8">
    <location>
        <begin position="280"/>
        <end position="298"/>
    </location>
</feature>
<dbReference type="Proteomes" id="UP000676169">
    <property type="component" value="Chromosome"/>
</dbReference>
<feature type="transmembrane region" description="Helical" evidence="8">
    <location>
        <begin position="205"/>
        <end position="226"/>
    </location>
</feature>
<evidence type="ECO:0000313" key="9">
    <source>
        <dbReference type="EMBL" id="QUE50924.1"/>
    </source>
</evidence>
<keyword evidence="6 8" id="KW-1133">Transmembrane helix</keyword>
<evidence type="ECO:0000313" key="10">
    <source>
        <dbReference type="Proteomes" id="UP000676169"/>
    </source>
</evidence>
<dbReference type="AlphaFoldDB" id="A0A975IZ87"/>